<feature type="domain" description="HTH luxR-type" evidence="2">
    <location>
        <begin position="106"/>
        <end position="163"/>
    </location>
</feature>
<evidence type="ECO:0000259" key="2">
    <source>
        <dbReference type="SMART" id="SM00421"/>
    </source>
</evidence>
<dbReference type="PRINTS" id="PR00038">
    <property type="entry name" value="HTHLUXR"/>
</dbReference>
<name>A0A806XA19_9ENTR</name>
<organism evidence="3 4">
    <name type="scientific">[Enterobacter] lignolyticus</name>
    <dbReference type="NCBI Taxonomy" id="1334193"/>
    <lineage>
        <taxon>Bacteria</taxon>
        <taxon>Pseudomonadati</taxon>
        <taxon>Pseudomonadota</taxon>
        <taxon>Gammaproteobacteria</taxon>
        <taxon>Enterobacterales</taxon>
        <taxon>Enterobacteriaceae</taxon>
        <taxon>Pluralibacter</taxon>
    </lineage>
</organism>
<dbReference type="EMBL" id="CP012871">
    <property type="protein sequence ID" value="ALR75627.1"/>
    <property type="molecule type" value="Genomic_DNA"/>
</dbReference>
<dbReference type="KEGG" id="kle:AO703_04705"/>
<evidence type="ECO:0000313" key="4">
    <source>
        <dbReference type="Proteomes" id="UP000069162"/>
    </source>
</evidence>
<proteinExistence type="predicted"/>
<keyword evidence="1" id="KW-0238">DNA-binding</keyword>
<sequence>MISLDRFIYCKDQFFASGLAEVIPNGLAQGTFTFFDNDYLLEYGAKDSLHATSAQPIIFIDNDLDYYALQILTKDSDLLLISKKCRLSEILTSLLLYEKQGAYKVRLSLSQSELQVLECLMRGATIDQMVVKLQRNEKTIYAHRNAIVKKLELKNRNALHRLKTWVDIFK</sequence>
<protein>
    <submittedName>
        <fullName evidence="3">LuxR family transcriptional regulator</fullName>
    </submittedName>
</protein>
<dbReference type="RefSeq" id="WP_062740447.1">
    <property type="nucleotide sequence ID" value="NZ_CP012871.1"/>
</dbReference>
<dbReference type="AlphaFoldDB" id="A0A806XA19"/>
<dbReference type="Gene3D" id="1.10.10.10">
    <property type="entry name" value="Winged helix-like DNA-binding domain superfamily/Winged helix DNA-binding domain"/>
    <property type="match status" value="1"/>
</dbReference>
<dbReference type="OrthoDB" id="6631016at2"/>
<gene>
    <name evidence="3" type="ORF">AO703_04705</name>
</gene>
<dbReference type="SMART" id="SM00421">
    <property type="entry name" value="HTH_LUXR"/>
    <property type="match status" value="1"/>
</dbReference>
<reference evidence="4" key="1">
    <citation type="submission" date="2015-10" db="EMBL/GenBank/DDBJ databases">
        <title>Complete Genome Sequencing of Klebsiella sp. strain G5.</title>
        <authorList>
            <person name="Chan K.-G."/>
            <person name="Chen J.-W."/>
        </authorList>
    </citation>
    <scope>NUCLEOTIDE SEQUENCE [LARGE SCALE GENOMIC DNA]</scope>
    <source>
        <strain evidence="4">G5</strain>
    </source>
</reference>
<dbReference type="InterPro" id="IPR016032">
    <property type="entry name" value="Sig_transdc_resp-reg_C-effctor"/>
</dbReference>
<dbReference type="CDD" id="cd06170">
    <property type="entry name" value="LuxR_C_like"/>
    <property type="match status" value="1"/>
</dbReference>
<dbReference type="Proteomes" id="UP000069162">
    <property type="component" value="Chromosome"/>
</dbReference>
<evidence type="ECO:0000313" key="3">
    <source>
        <dbReference type="EMBL" id="ALR75627.1"/>
    </source>
</evidence>
<dbReference type="GO" id="GO:0003677">
    <property type="term" value="F:DNA binding"/>
    <property type="evidence" value="ECO:0007669"/>
    <property type="project" value="UniProtKB-KW"/>
</dbReference>
<evidence type="ECO:0000256" key="1">
    <source>
        <dbReference type="ARBA" id="ARBA00023125"/>
    </source>
</evidence>
<dbReference type="InterPro" id="IPR000792">
    <property type="entry name" value="Tscrpt_reg_LuxR_C"/>
</dbReference>
<dbReference type="InterPro" id="IPR036388">
    <property type="entry name" value="WH-like_DNA-bd_sf"/>
</dbReference>
<dbReference type="Pfam" id="PF00196">
    <property type="entry name" value="GerE"/>
    <property type="match status" value="1"/>
</dbReference>
<dbReference type="SUPFAM" id="SSF46894">
    <property type="entry name" value="C-terminal effector domain of the bipartite response regulators"/>
    <property type="match status" value="1"/>
</dbReference>
<dbReference type="GO" id="GO:0006355">
    <property type="term" value="P:regulation of DNA-templated transcription"/>
    <property type="evidence" value="ECO:0007669"/>
    <property type="project" value="InterPro"/>
</dbReference>
<accession>A0A806XA19</accession>